<organism evidence="1 2">
    <name type="scientific">Novosphingobium chloroacetimidivorans</name>
    <dbReference type="NCBI Taxonomy" id="1428314"/>
    <lineage>
        <taxon>Bacteria</taxon>
        <taxon>Pseudomonadati</taxon>
        <taxon>Pseudomonadota</taxon>
        <taxon>Alphaproteobacteria</taxon>
        <taxon>Sphingomonadales</taxon>
        <taxon>Sphingomonadaceae</taxon>
        <taxon>Novosphingobium</taxon>
    </lineage>
</organism>
<proteinExistence type="predicted"/>
<evidence type="ECO:0000313" key="2">
    <source>
        <dbReference type="Proteomes" id="UP000555448"/>
    </source>
</evidence>
<accession>A0A7W7K851</accession>
<gene>
    <name evidence="1" type="ORF">HNO88_001294</name>
</gene>
<keyword evidence="2" id="KW-1185">Reference proteome</keyword>
<name>A0A7W7K851_9SPHN</name>
<dbReference type="AlphaFoldDB" id="A0A7W7K851"/>
<evidence type="ECO:0000313" key="1">
    <source>
        <dbReference type="EMBL" id="MBB4857980.1"/>
    </source>
</evidence>
<comment type="caution">
    <text evidence="1">The sequence shown here is derived from an EMBL/GenBank/DDBJ whole genome shotgun (WGS) entry which is preliminary data.</text>
</comment>
<dbReference type="Proteomes" id="UP000555448">
    <property type="component" value="Unassembled WGS sequence"/>
</dbReference>
<protein>
    <submittedName>
        <fullName evidence="1">Uncharacterized protein</fullName>
    </submittedName>
</protein>
<reference evidence="1 2" key="1">
    <citation type="submission" date="2020-08" db="EMBL/GenBank/DDBJ databases">
        <title>Functional genomics of gut bacteria from endangered species of beetles.</title>
        <authorList>
            <person name="Carlos-Shanley C."/>
        </authorList>
    </citation>
    <scope>NUCLEOTIDE SEQUENCE [LARGE SCALE GENOMIC DNA]</scope>
    <source>
        <strain evidence="1 2">S00245</strain>
    </source>
</reference>
<dbReference type="EMBL" id="JACHLR010000004">
    <property type="protein sequence ID" value="MBB4857980.1"/>
    <property type="molecule type" value="Genomic_DNA"/>
</dbReference>
<sequence>MRQRNPDYARMRSGRLSLRRIGAASSIQNACWTSQAGEAQVGVMVSEACLDVLMRPQGGKVTLDLLGWTVVSWQ</sequence>